<dbReference type="InterPro" id="IPR004142">
    <property type="entry name" value="NDRG"/>
</dbReference>
<comment type="similarity">
    <text evidence="1">Belongs to the NDRG family.</text>
</comment>
<accession>A0A8C7JE69</accession>
<dbReference type="SUPFAM" id="SSF53474">
    <property type="entry name" value="alpha/beta-Hydrolases"/>
    <property type="match status" value="1"/>
</dbReference>
<evidence type="ECO:0000256" key="2">
    <source>
        <dbReference type="SAM" id="MobiDB-lite"/>
    </source>
</evidence>
<reference evidence="3" key="2">
    <citation type="submission" date="2025-09" db="UniProtKB">
        <authorList>
            <consortium name="Ensembl"/>
        </authorList>
    </citation>
    <scope>IDENTIFICATION</scope>
</reference>
<evidence type="ECO:0000256" key="1">
    <source>
        <dbReference type="ARBA" id="ARBA00005598"/>
    </source>
</evidence>
<name>A0A8C7JE69_ONCKI</name>
<keyword evidence="4" id="KW-1185">Reference proteome</keyword>
<sequence length="432" mass="47742">MLNSMSNPPDWCFFFFKKQNMLLCISAQIWGAHQHQQASQQIPSLMELDEVDLEENEAQVNVNPLPGLTGAVTRLMVGFREDDVETQFGQVHCTMKGVPKGSRPVIMTFHDIGLNYKSCFNPLFSHEDMQEIMRHFAVCHVDAPGQHEGASTLSTEYTYPSMDQLSETLPEVLKHFRFKSVIGLGSGAGAYILAKFALNHPDKVEGLVLININARAESVIDSLTHKMTGWIQALPDHVLNHMFGKEEIQNNPDLIATYRNHITNDVNQSNLAQFFKSYQSRRGLEIERPVPGRNINARTLQCPALLVVGDSSPAVEAVVESNAKLNPTQTTLLKMADCGGLPQVSQPGKLTEAFKYFIQGMGYMSSASMTRLVRSRTASGSSIASCDSSRSRSHANDHQPAREHTDVSTENVSNSTVDQTVVVSSSKTEDVC</sequence>
<evidence type="ECO:0000313" key="4">
    <source>
        <dbReference type="Proteomes" id="UP000694557"/>
    </source>
</evidence>
<dbReference type="Pfam" id="PF03096">
    <property type="entry name" value="Ndr"/>
    <property type="match status" value="1"/>
</dbReference>
<feature type="compositionally biased region" description="Low complexity" evidence="2">
    <location>
        <begin position="411"/>
        <end position="426"/>
    </location>
</feature>
<dbReference type="Proteomes" id="UP000694557">
    <property type="component" value="Unassembled WGS sequence"/>
</dbReference>
<gene>
    <name evidence="3" type="primary">LOC116352903</name>
</gene>
<dbReference type="InterPro" id="IPR029058">
    <property type="entry name" value="AB_hydrolase_fold"/>
</dbReference>
<reference evidence="3" key="1">
    <citation type="submission" date="2025-08" db="UniProtKB">
        <authorList>
            <consortium name="Ensembl"/>
        </authorList>
    </citation>
    <scope>IDENTIFICATION</scope>
</reference>
<feature type="compositionally biased region" description="Basic and acidic residues" evidence="2">
    <location>
        <begin position="394"/>
        <end position="407"/>
    </location>
</feature>
<dbReference type="AlphaFoldDB" id="A0A8C7JE69"/>
<proteinExistence type="inferred from homology"/>
<dbReference type="Gene3D" id="3.40.50.1820">
    <property type="entry name" value="alpha/beta hydrolase"/>
    <property type="match status" value="1"/>
</dbReference>
<dbReference type="GeneTree" id="ENSGT00950000182872"/>
<dbReference type="Ensembl" id="ENSOKIT00005090555.1">
    <property type="protein sequence ID" value="ENSOKIP00005084743.1"/>
    <property type="gene ID" value="ENSOKIG00005036878.1"/>
</dbReference>
<evidence type="ECO:0000313" key="3">
    <source>
        <dbReference type="Ensembl" id="ENSOKIP00005084743.1"/>
    </source>
</evidence>
<feature type="region of interest" description="Disordered" evidence="2">
    <location>
        <begin position="380"/>
        <end position="432"/>
    </location>
</feature>
<organism evidence="3 4">
    <name type="scientific">Oncorhynchus kisutch</name>
    <name type="common">Coho salmon</name>
    <name type="synonym">Salmo kisutch</name>
    <dbReference type="NCBI Taxonomy" id="8019"/>
    <lineage>
        <taxon>Eukaryota</taxon>
        <taxon>Metazoa</taxon>
        <taxon>Chordata</taxon>
        <taxon>Craniata</taxon>
        <taxon>Vertebrata</taxon>
        <taxon>Euteleostomi</taxon>
        <taxon>Actinopterygii</taxon>
        <taxon>Neopterygii</taxon>
        <taxon>Teleostei</taxon>
        <taxon>Protacanthopterygii</taxon>
        <taxon>Salmoniformes</taxon>
        <taxon>Salmonidae</taxon>
        <taxon>Salmoninae</taxon>
        <taxon>Oncorhynchus</taxon>
    </lineage>
</organism>
<dbReference type="PANTHER" id="PTHR11034">
    <property type="entry name" value="N-MYC DOWNSTREAM REGULATED"/>
    <property type="match status" value="1"/>
</dbReference>
<protein>
    <submittedName>
        <fullName evidence="3">Protein NDRG1-like</fullName>
    </submittedName>
</protein>